<dbReference type="Proteomes" id="UP001465976">
    <property type="component" value="Unassembled WGS sequence"/>
</dbReference>
<keyword evidence="1" id="KW-1133">Transmembrane helix</keyword>
<keyword evidence="1" id="KW-0812">Transmembrane</keyword>
<keyword evidence="3" id="KW-1185">Reference proteome</keyword>
<evidence type="ECO:0000313" key="3">
    <source>
        <dbReference type="Proteomes" id="UP001465976"/>
    </source>
</evidence>
<feature type="transmembrane region" description="Helical" evidence="1">
    <location>
        <begin position="74"/>
        <end position="92"/>
    </location>
</feature>
<comment type="caution">
    <text evidence="2">The sequence shown here is derived from an EMBL/GenBank/DDBJ whole genome shotgun (WGS) entry which is preliminary data.</text>
</comment>
<feature type="transmembrane region" description="Helical" evidence="1">
    <location>
        <begin position="104"/>
        <end position="134"/>
    </location>
</feature>
<evidence type="ECO:0000313" key="2">
    <source>
        <dbReference type="EMBL" id="KAL0567091.1"/>
    </source>
</evidence>
<proteinExistence type="predicted"/>
<reference evidence="2 3" key="1">
    <citation type="submission" date="2024-02" db="EMBL/GenBank/DDBJ databases">
        <title>A draft genome for the cacao thread blight pathogen Marasmius crinis-equi.</title>
        <authorList>
            <person name="Cohen S.P."/>
            <person name="Baruah I.K."/>
            <person name="Amoako-Attah I."/>
            <person name="Bukari Y."/>
            <person name="Meinhardt L.W."/>
            <person name="Bailey B.A."/>
        </authorList>
    </citation>
    <scope>NUCLEOTIDE SEQUENCE [LARGE SCALE GENOMIC DNA]</scope>
    <source>
        <strain evidence="2 3">GH-76</strain>
    </source>
</reference>
<protein>
    <submittedName>
        <fullName evidence="2">Uncharacterized protein</fullName>
    </submittedName>
</protein>
<gene>
    <name evidence="2" type="ORF">V5O48_014907</name>
</gene>
<feature type="transmembrane region" description="Helical" evidence="1">
    <location>
        <begin position="43"/>
        <end position="62"/>
    </location>
</feature>
<feature type="transmembrane region" description="Helical" evidence="1">
    <location>
        <begin position="12"/>
        <end position="31"/>
    </location>
</feature>
<keyword evidence="1" id="KW-0472">Membrane</keyword>
<dbReference type="EMBL" id="JBAHYK010001679">
    <property type="protein sequence ID" value="KAL0567091.1"/>
    <property type="molecule type" value="Genomic_DNA"/>
</dbReference>
<accession>A0ABR3EW05</accession>
<evidence type="ECO:0000256" key="1">
    <source>
        <dbReference type="SAM" id="Phobius"/>
    </source>
</evidence>
<organism evidence="2 3">
    <name type="scientific">Marasmius crinis-equi</name>
    <dbReference type="NCBI Taxonomy" id="585013"/>
    <lineage>
        <taxon>Eukaryota</taxon>
        <taxon>Fungi</taxon>
        <taxon>Dikarya</taxon>
        <taxon>Basidiomycota</taxon>
        <taxon>Agaricomycotina</taxon>
        <taxon>Agaricomycetes</taxon>
        <taxon>Agaricomycetidae</taxon>
        <taxon>Agaricales</taxon>
        <taxon>Marasmiineae</taxon>
        <taxon>Marasmiaceae</taxon>
        <taxon>Marasmius</taxon>
    </lineage>
</organism>
<sequence length="156" mass="17382">MVFGNAALRRVGYVALSLFSIVLLGLCATRIDNTRKSAGTYDPIIAELLAASILTMLWSWVMETGYVSSFRSEMVGGFILWLLLLVGAAIATNKWNNLIDCKVFVCQLLTTIVAFAWITWGTLTLLMLITMLYATVHRGWDEPMHARWAPRGASTY</sequence>
<name>A0ABR3EW05_9AGAR</name>